<reference evidence="1 2" key="1">
    <citation type="submission" date="2023-06" db="EMBL/GenBank/DDBJ databases">
        <title>Sporosarcina sp. nov., isolated from Korean traditional fermented seafood 'Jeotgal'.</title>
        <authorList>
            <person name="Yang A.I."/>
            <person name="Shin N.-R."/>
        </authorList>
    </citation>
    <scope>NUCLEOTIDE SEQUENCE [LARGE SCALE GENOMIC DNA]</scope>
    <source>
        <strain evidence="1 2">KCTC43456</strain>
    </source>
</reference>
<protein>
    <submittedName>
        <fullName evidence="1">YugN family protein</fullName>
    </submittedName>
</protein>
<dbReference type="RefSeq" id="WP_283731630.1">
    <property type="nucleotide sequence ID" value="NZ_CP125968.1"/>
</dbReference>
<dbReference type="AlphaFoldDB" id="A0AAW9A4B3"/>
<dbReference type="InterPro" id="IPR036491">
    <property type="entry name" value="YugN-like_sf"/>
</dbReference>
<dbReference type="Proteomes" id="UP001271648">
    <property type="component" value="Unassembled WGS sequence"/>
</dbReference>
<dbReference type="Pfam" id="PF08868">
    <property type="entry name" value="YugN"/>
    <property type="match status" value="1"/>
</dbReference>
<sequence length="121" mass="13979">MYIENTGIEEVVADLSLLDEIMLNHDLVRAGQWDYERVTYDKKYVIKEGTYYLRVFGFTPDGDVDTRDATIHLKKPALGKHYYPHGVEYGEDENFPAGLVKDCQTTLKAVMEDLKPYLQKN</sequence>
<evidence type="ECO:0000313" key="2">
    <source>
        <dbReference type="Proteomes" id="UP001271648"/>
    </source>
</evidence>
<gene>
    <name evidence="1" type="ORF">QTL97_02685</name>
</gene>
<proteinExistence type="predicted"/>
<dbReference type="InterPro" id="IPR014967">
    <property type="entry name" value="Uncharacterised_YugN-like"/>
</dbReference>
<evidence type="ECO:0000313" key="1">
    <source>
        <dbReference type="EMBL" id="MDW0115847.1"/>
    </source>
</evidence>
<dbReference type="SUPFAM" id="SSF160755">
    <property type="entry name" value="YugN-like"/>
    <property type="match status" value="1"/>
</dbReference>
<organism evidence="1 2">
    <name type="scientific">Sporosarcina thermotolerans</name>
    <dbReference type="NCBI Taxonomy" id="633404"/>
    <lineage>
        <taxon>Bacteria</taxon>
        <taxon>Bacillati</taxon>
        <taxon>Bacillota</taxon>
        <taxon>Bacilli</taxon>
        <taxon>Bacillales</taxon>
        <taxon>Caryophanaceae</taxon>
        <taxon>Sporosarcina</taxon>
    </lineage>
</organism>
<dbReference type="Gene3D" id="3.30.310.100">
    <property type="entry name" value="YugN-like"/>
    <property type="match status" value="1"/>
</dbReference>
<dbReference type="EMBL" id="JAUBDJ010000001">
    <property type="protein sequence ID" value="MDW0115847.1"/>
    <property type="molecule type" value="Genomic_DNA"/>
</dbReference>
<comment type="caution">
    <text evidence="1">The sequence shown here is derived from an EMBL/GenBank/DDBJ whole genome shotgun (WGS) entry which is preliminary data.</text>
</comment>
<accession>A0AAW9A4B3</accession>
<name>A0AAW9A4B3_9BACL</name>
<keyword evidence="2" id="KW-1185">Reference proteome</keyword>